<sequence>MSRRKVEADFSGGEITSDAGALLLRQADRRLGLTAAMAKALGDPRRRASCEHSLVTLLRQRVYALALGYEDVDDHDHLRHDGALQTACNRVSVLGSASTVGRVERRGDRAAAMALHQVLVEQFIASFASAPEELILDFDATDDPVHGKQEGRYFHGYYDQYCFLPLYVTCNDQLLVSYLRPSCVDAAAHAGAVLVLLVRRLRQAWPNVRIIFRGDSGFCRRHLLTWCENHGVGYIVGIAKNDRLLEKAESLMRVAQQRYEASGQKQRSFHTVHYAAGTWTRSRQVIVKAEYSDQGENPRFVVTNLDGDPQDLYDRLYCARGEMENRIKEQLQLFADRTSCHKWWHNQFRLLLSSCAYVLVETIRRIGLKNTQLARAQVNT</sequence>
<dbReference type="Pfam" id="PF13701">
    <property type="entry name" value="DDE_Tnp_1_4"/>
    <property type="match status" value="1"/>
</dbReference>
<evidence type="ECO:0000259" key="1">
    <source>
        <dbReference type="Pfam" id="PF13701"/>
    </source>
</evidence>
<dbReference type="RefSeq" id="WP_352891058.1">
    <property type="nucleotide sequence ID" value="NZ_JBEPIJ010000048.1"/>
</dbReference>
<comment type="caution">
    <text evidence="2">The sequence shown here is derived from an EMBL/GenBank/DDBJ whole genome shotgun (WGS) entry which is preliminary data.</text>
</comment>
<evidence type="ECO:0000313" key="2">
    <source>
        <dbReference type="EMBL" id="MES0875448.1"/>
    </source>
</evidence>
<feature type="domain" description="Transposase DDE" evidence="1">
    <location>
        <begin position="2"/>
        <end position="380"/>
    </location>
</feature>
<dbReference type="EMBL" id="JBEPIJ010000048">
    <property type="protein sequence ID" value="MES0875448.1"/>
    <property type="molecule type" value="Genomic_DNA"/>
</dbReference>
<dbReference type="InterPro" id="IPR025668">
    <property type="entry name" value="Tnp_DDE_dom"/>
</dbReference>
<evidence type="ECO:0000313" key="3">
    <source>
        <dbReference type="Proteomes" id="UP001465331"/>
    </source>
</evidence>
<dbReference type="NCBIfam" id="NF033539">
    <property type="entry name" value="transpos_IS1380"/>
    <property type="match status" value="1"/>
</dbReference>
<accession>A0ABV2AE33</accession>
<organism evidence="2 3">
    <name type="scientific">Sinimarinibacterium thermocellulolyticum</name>
    <dbReference type="NCBI Taxonomy" id="3170016"/>
    <lineage>
        <taxon>Bacteria</taxon>
        <taxon>Pseudomonadati</taxon>
        <taxon>Pseudomonadota</taxon>
        <taxon>Gammaproteobacteria</taxon>
        <taxon>Nevskiales</taxon>
        <taxon>Nevskiaceae</taxon>
        <taxon>Sinimarinibacterium</taxon>
    </lineage>
</organism>
<name>A0ABV2AE33_9GAMM</name>
<dbReference type="InterPro" id="IPR047960">
    <property type="entry name" value="Transpos_IS1380"/>
</dbReference>
<protein>
    <submittedName>
        <fullName evidence="2">IS1380 family transposase</fullName>
    </submittedName>
</protein>
<reference evidence="2 3" key="1">
    <citation type="submission" date="2024-06" db="EMBL/GenBank/DDBJ databases">
        <authorList>
            <person name="Li Z."/>
            <person name="Jiang Y."/>
        </authorList>
    </citation>
    <scope>NUCLEOTIDE SEQUENCE [LARGE SCALE GENOMIC DNA]</scope>
    <source>
        <strain evidence="2 3">HSW-8</strain>
    </source>
</reference>
<keyword evidence="3" id="KW-1185">Reference proteome</keyword>
<feature type="non-terminal residue" evidence="2">
    <location>
        <position position="380"/>
    </location>
</feature>
<proteinExistence type="predicted"/>
<gene>
    <name evidence="2" type="ORF">ABSH63_15735</name>
</gene>
<dbReference type="Proteomes" id="UP001465331">
    <property type="component" value="Unassembled WGS sequence"/>
</dbReference>